<dbReference type="SUPFAM" id="SSF55961">
    <property type="entry name" value="Bet v1-like"/>
    <property type="match status" value="1"/>
</dbReference>
<dbReference type="PRINTS" id="PR00090">
    <property type="entry name" value="RNGDIOXGNASE"/>
</dbReference>
<keyword evidence="8" id="KW-0223">Dioxygenase</keyword>
<dbReference type="Proteomes" id="UP000266649">
    <property type="component" value="Unassembled WGS sequence"/>
</dbReference>
<evidence type="ECO:0000313" key="8">
    <source>
        <dbReference type="EMBL" id="RID91114.1"/>
    </source>
</evidence>
<dbReference type="SUPFAM" id="SSF50022">
    <property type="entry name" value="ISP domain"/>
    <property type="match status" value="1"/>
</dbReference>
<dbReference type="AlphaFoldDB" id="A0A398BN46"/>
<comment type="caution">
    <text evidence="8">The sequence shown here is derived from an EMBL/GenBank/DDBJ whole genome shotgun (WGS) entry which is preliminary data.</text>
</comment>
<dbReference type="PROSITE" id="PS51296">
    <property type="entry name" value="RIESKE"/>
    <property type="match status" value="1"/>
</dbReference>
<dbReference type="PANTHER" id="PTHR43756:SF5">
    <property type="entry name" value="CHOLINE MONOOXYGENASE, CHLOROPLASTIC"/>
    <property type="match status" value="1"/>
</dbReference>
<dbReference type="GO" id="GO:0005506">
    <property type="term" value="F:iron ion binding"/>
    <property type="evidence" value="ECO:0007669"/>
    <property type="project" value="InterPro"/>
</dbReference>
<name>A0A398BN46_9RHOB</name>
<comment type="cofactor">
    <cofactor evidence="1">
        <name>Fe cation</name>
        <dbReference type="ChEBI" id="CHEBI:24875"/>
    </cofactor>
</comment>
<reference evidence="8 9" key="1">
    <citation type="submission" date="2018-09" db="EMBL/GenBank/DDBJ databases">
        <title>Gemmobacter lutimaris sp. nov., a marine bacterium isolated from tidal flat.</title>
        <authorList>
            <person name="Lee D.W."/>
            <person name="Yoo Y."/>
            <person name="Kim J.-J."/>
            <person name="Kim B.S."/>
        </authorList>
    </citation>
    <scope>NUCLEOTIDE SEQUENCE [LARGE SCALE GENOMIC DNA]</scope>
    <source>
        <strain evidence="8 9">YJ-T1-11</strain>
    </source>
</reference>
<feature type="domain" description="Rieske" evidence="7">
    <location>
        <begin position="46"/>
        <end position="154"/>
    </location>
</feature>
<keyword evidence="6" id="KW-0411">Iron-sulfur</keyword>
<dbReference type="InterPro" id="IPR001663">
    <property type="entry name" value="Rng_hydr_dOase-A"/>
</dbReference>
<keyword evidence="9" id="KW-1185">Reference proteome</keyword>
<evidence type="ECO:0000313" key="9">
    <source>
        <dbReference type="Proteomes" id="UP000266649"/>
    </source>
</evidence>
<dbReference type="CDD" id="cd03469">
    <property type="entry name" value="Rieske_RO_Alpha_N"/>
    <property type="match status" value="1"/>
</dbReference>
<keyword evidence="4" id="KW-0560">Oxidoreductase</keyword>
<gene>
    <name evidence="8" type="ORF">D2N39_14545</name>
</gene>
<organism evidence="8 9">
    <name type="scientific">Gemmobacter lutimaris</name>
    <dbReference type="NCBI Taxonomy" id="2306023"/>
    <lineage>
        <taxon>Bacteria</taxon>
        <taxon>Pseudomonadati</taxon>
        <taxon>Pseudomonadota</taxon>
        <taxon>Alphaproteobacteria</taxon>
        <taxon>Rhodobacterales</taxon>
        <taxon>Paracoccaceae</taxon>
        <taxon>Gemmobacter</taxon>
    </lineage>
</organism>
<evidence type="ECO:0000256" key="6">
    <source>
        <dbReference type="ARBA" id="ARBA00023014"/>
    </source>
</evidence>
<dbReference type="InterPro" id="IPR036922">
    <property type="entry name" value="Rieske_2Fe-2S_sf"/>
</dbReference>
<dbReference type="InterPro" id="IPR015879">
    <property type="entry name" value="Ring_hydroxy_dOase_asu_C_dom"/>
</dbReference>
<evidence type="ECO:0000256" key="1">
    <source>
        <dbReference type="ARBA" id="ARBA00001962"/>
    </source>
</evidence>
<dbReference type="InterPro" id="IPR017941">
    <property type="entry name" value="Rieske_2Fe-2S"/>
</dbReference>
<dbReference type="GO" id="GO:0051213">
    <property type="term" value="F:dioxygenase activity"/>
    <property type="evidence" value="ECO:0007669"/>
    <property type="project" value="UniProtKB-KW"/>
</dbReference>
<sequence length="382" mass="41927">MQPMQHDPHPLSPRLGHCPEGLPRAAYLTPEWYEHEMTSVFAHNWVMAGRVADFTAGTMRRVTVGAAQVIVGCDSAGSLSAFHNSCPHRGSELCRAEVEPLGKLIRCPYHAFAFASGDGRLVATGHAVPTADFDRAAHGLKPVSLRVWNGFLFLNLSPDPGPLQADVGLTTLDNWPMAGLLTGHRWQAEIACNWKTFWENYSECLHCPGIHPELCAMVPVYGRGIMAANEAPGWTPDAPPGPNLRPGAQSWTMDGTPCGPDFAGLTEAERQAGYSFVTFWPTAYVVAHVDHVRSVRIEPLAPERTRLVAEWHFAPDTLAQPGFDPAAVAAFAKIVLEQDGAAAEMNQRGIRSPAFTAARLMPEEYEIHRFHQWVLAEMEDRP</sequence>
<keyword evidence="5" id="KW-0408">Iron</keyword>
<dbReference type="Gene3D" id="2.102.10.10">
    <property type="entry name" value="Rieske [2Fe-2S] iron-sulphur domain"/>
    <property type="match status" value="1"/>
</dbReference>
<accession>A0A398BN46</accession>
<proteinExistence type="predicted"/>
<dbReference type="GO" id="GO:0051537">
    <property type="term" value="F:2 iron, 2 sulfur cluster binding"/>
    <property type="evidence" value="ECO:0007669"/>
    <property type="project" value="UniProtKB-KW"/>
</dbReference>
<dbReference type="Pfam" id="PF00355">
    <property type="entry name" value="Rieske"/>
    <property type="match status" value="1"/>
</dbReference>
<evidence type="ECO:0000256" key="5">
    <source>
        <dbReference type="ARBA" id="ARBA00023004"/>
    </source>
</evidence>
<dbReference type="EMBL" id="QXXQ01000008">
    <property type="protein sequence ID" value="RID91114.1"/>
    <property type="molecule type" value="Genomic_DNA"/>
</dbReference>
<keyword evidence="2" id="KW-0001">2Fe-2S</keyword>
<evidence type="ECO:0000256" key="4">
    <source>
        <dbReference type="ARBA" id="ARBA00023002"/>
    </source>
</evidence>
<evidence type="ECO:0000256" key="3">
    <source>
        <dbReference type="ARBA" id="ARBA00022723"/>
    </source>
</evidence>
<dbReference type="PANTHER" id="PTHR43756">
    <property type="entry name" value="CHOLINE MONOOXYGENASE, CHLOROPLASTIC"/>
    <property type="match status" value="1"/>
</dbReference>
<dbReference type="Gene3D" id="3.90.380.10">
    <property type="entry name" value="Naphthalene 1,2-dioxygenase Alpha Subunit, Chain A, domain 1"/>
    <property type="match status" value="2"/>
</dbReference>
<dbReference type="Pfam" id="PF00848">
    <property type="entry name" value="Ring_hydroxyl_A"/>
    <property type="match status" value="1"/>
</dbReference>
<evidence type="ECO:0000259" key="7">
    <source>
        <dbReference type="PROSITE" id="PS51296"/>
    </source>
</evidence>
<protein>
    <submittedName>
        <fullName evidence="8">Aromatic ring-hydroxylating dioxygenase subunit alpha</fullName>
    </submittedName>
</protein>
<evidence type="ECO:0000256" key="2">
    <source>
        <dbReference type="ARBA" id="ARBA00022714"/>
    </source>
</evidence>
<keyword evidence="3" id="KW-0479">Metal-binding</keyword>